<reference evidence="1 2" key="1">
    <citation type="submission" date="2019-11" db="EMBL/GenBank/DDBJ databases">
        <authorList>
            <person name="Lewis R."/>
            <person name="Clooney A.G."/>
            <person name="Stockdale S.R."/>
            <person name="Buttimer C."/>
            <person name="Draper L.A."/>
            <person name="Ross R.P."/>
            <person name="Hill C."/>
        </authorList>
    </citation>
    <scope>NUCLEOTIDE SEQUENCE [LARGE SCALE GENOMIC DNA]</scope>
</reference>
<gene>
    <name evidence="1" type="ORF">N1M2_86</name>
</gene>
<organism evidence="1 2">
    <name type="scientific">Klebsiella phage N1M2</name>
    <dbReference type="NCBI Taxonomy" id="2664939"/>
    <lineage>
        <taxon>Viruses</taxon>
        <taxon>Duplodnaviria</taxon>
        <taxon>Heunggongvirae</taxon>
        <taxon>Uroviricota</taxon>
        <taxon>Caudoviricetes</taxon>
        <taxon>Chimalliviridae</taxon>
        <taxon>Nimduovirus</taxon>
        <taxon>Nimduovirus N1M2</taxon>
    </lineage>
</organism>
<accession>A0A6B7ZF56</accession>
<evidence type="ECO:0000313" key="1">
    <source>
        <dbReference type="EMBL" id="QGH71949.1"/>
    </source>
</evidence>
<name>A0A6B7ZF56_9CAUD</name>
<dbReference type="Proteomes" id="UP000464669">
    <property type="component" value="Segment"/>
</dbReference>
<dbReference type="EMBL" id="MN642089">
    <property type="protein sequence ID" value="QGH71949.1"/>
    <property type="molecule type" value="Genomic_DNA"/>
</dbReference>
<proteinExistence type="predicted"/>
<evidence type="ECO:0000313" key="2">
    <source>
        <dbReference type="Proteomes" id="UP000464669"/>
    </source>
</evidence>
<sequence>MTQVLPKPNAPKESTDYIYGKRLAKYEDRMNFFLNEKVDIDKTNVKDIDAGTVDGLENLVQRFTSYGKPSFIEVDDSGMVAGTEASGKAKRFIDIIIQAAKDAVEFILNFINNRIARLDVRSHRAGLERKRSGIKDGEARYPASIRRLMLPQITGGDPNWVPQSLDKVLDIYKNSVKGYKYLTSRIDKWEGANAYDVIKESVKGFSDIMGMSYKNGGYQTDTLPGVRQLIVSAPSQEDPTKIDVFFNTVDVAVKLPTPTFHPTSNLLDSTLNKVNSIIKEIRSNQSTMSQLSRNFEKAVRKFEANKGEKIGPEERKYYEWLIRFNKRMMNTVIQYTISELDAGIDFVNAGIDK</sequence>
<protein>
    <submittedName>
        <fullName evidence="1">Putative virion structural protein</fullName>
    </submittedName>
</protein>
<keyword evidence="2" id="KW-1185">Reference proteome</keyword>